<proteinExistence type="predicted"/>
<dbReference type="AlphaFoldDB" id="A0A6A6V8Y0"/>
<dbReference type="Proteomes" id="UP000799440">
    <property type="component" value="Unassembled WGS sequence"/>
</dbReference>
<evidence type="ECO:0000256" key="1">
    <source>
        <dbReference type="SAM" id="MobiDB-lite"/>
    </source>
</evidence>
<evidence type="ECO:0000313" key="4">
    <source>
        <dbReference type="Proteomes" id="UP000799440"/>
    </source>
</evidence>
<protein>
    <submittedName>
        <fullName evidence="3">Uncharacterized protein</fullName>
    </submittedName>
</protein>
<reference evidence="3" key="1">
    <citation type="journal article" date="2020" name="Stud. Mycol.">
        <title>101 Dothideomycetes genomes: a test case for predicting lifestyles and emergence of pathogens.</title>
        <authorList>
            <person name="Haridas S."/>
            <person name="Albert R."/>
            <person name="Binder M."/>
            <person name="Bloem J."/>
            <person name="Labutti K."/>
            <person name="Salamov A."/>
            <person name="Andreopoulos B."/>
            <person name="Baker S."/>
            <person name="Barry K."/>
            <person name="Bills G."/>
            <person name="Bluhm B."/>
            <person name="Cannon C."/>
            <person name="Castanera R."/>
            <person name="Culley D."/>
            <person name="Daum C."/>
            <person name="Ezra D."/>
            <person name="Gonzalez J."/>
            <person name="Henrissat B."/>
            <person name="Kuo A."/>
            <person name="Liang C."/>
            <person name="Lipzen A."/>
            <person name="Lutzoni F."/>
            <person name="Magnuson J."/>
            <person name="Mondo S."/>
            <person name="Nolan M."/>
            <person name="Ohm R."/>
            <person name="Pangilinan J."/>
            <person name="Park H.-J."/>
            <person name="Ramirez L."/>
            <person name="Alfaro M."/>
            <person name="Sun H."/>
            <person name="Tritt A."/>
            <person name="Yoshinaga Y."/>
            <person name="Zwiers L.-H."/>
            <person name="Turgeon B."/>
            <person name="Goodwin S."/>
            <person name="Spatafora J."/>
            <person name="Crous P."/>
            <person name="Grigoriev I."/>
        </authorList>
    </citation>
    <scope>NUCLEOTIDE SEQUENCE</scope>
    <source>
        <strain evidence="3">CBS 119925</strain>
    </source>
</reference>
<keyword evidence="2" id="KW-0732">Signal</keyword>
<feature type="region of interest" description="Disordered" evidence="1">
    <location>
        <begin position="89"/>
        <end position="148"/>
    </location>
</feature>
<gene>
    <name evidence="3" type="ORF">M011DRAFT_478147</name>
</gene>
<feature type="signal peptide" evidence="2">
    <location>
        <begin position="1"/>
        <end position="18"/>
    </location>
</feature>
<feature type="chain" id="PRO_5025656571" evidence="2">
    <location>
        <begin position="19"/>
        <end position="174"/>
    </location>
</feature>
<accession>A0A6A6V8Y0</accession>
<dbReference type="OrthoDB" id="5419608at2759"/>
<organism evidence="3 4">
    <name type="scientific">Sporormia fimetaria CBS 119925</name>
    <dbReference type="NCBI Taxonomy" id="1340428"/>
    <lineage>
        <taxon>Eukaryota</taxon>
        <taxon>Fungi</taxon>
        <taxon>Dikarya</taxon>
        <taxon>Ascomycota</taxon>
        <taxon>Pezizomycotina</taxon>
        <taxon>Dothideomycetes</taxon>
        <taxon>Pleosporomycetidae</taxon>
        <taxon>Pleosporales</taxon>
        <taxon>Sporormiaceae</taxon>
        <taxon>Sporormia</taxon>
    </lineage>
</organism>
<dbReference type="EMBL" id="MU006577">
    <property type="protein sequence ID" value="KAF2746543.1"/>
    <property type="molecule type" value="Genomic_DNA"/>
</dbReference>
<feature type="compositionally biased region" description="Polar residues" evidence="1">
    <location>
        <begin position="107"/>
        <end position="141"/>
    </location>
</feature>
<evidence type="ECO:0000313" key="3">
    <source>
        <dbReference type="EMBL" id="KAF2746543.1"/>
    </source>
</evidence>
<name>A0A6A6V8Y0_9PLEO</name>
<sequence>MQITASLAILALSSAVVAQLDLQNPDVAISVLNVLATAIPADTISSAMEDPAGFSMELESSISAGQTPSWYQALPSDVKSALPLLYPASTPAATTPPASDATEPPTKDSSMTALPTISGLPTPTNGTGDVSSPTLSPSGTESGLPESTGGAATLNGMVASGVVGAFGILGMLFL</sequence>
<feature type="compositionally biased region" description="Low complexity" evidence="1">
    <location>
        <begin position="89"/>
        <end position="104"/>
    </location>
</feature>
<keyword evidence="4" id="KW-1185">Reference proteome</keyword>
<evidence type="ECO:0000256" key="2">
    <source>
        <dbReference type="SAM" id="SignalP"/>
    </source>
</evidence>